<dbReference type="AlphaFoldDB" id="A0A7M1NV87"/>
<organism evidence="1 2">
    <name type="scientific">Haemophilus parainfluenzae</name>
    <dbReference type="NCBI Taxonomy" id="729"/>
    <lineage>
        <taxon>Bacteria</taxon>
        <taxon>Pseudomonadati</taxon>
        <taxon>Pseudomonadota</taxon>
        <taxon>Gammaproteobacteria</taxon>
        <taxon>Pasteurellales</taxon>
        <taxon>Pasteurellaceae</taxon>
        <taxon>Haemophilus</taxon>
    </lineage>
</organism>
<dbReference type="InterPro" id="IPR052399">
    <property type="entry name" value="Phage_Baseplate_Assmbl_Protein"/>
</dbReference>
<dbReference type="RefSeq" id="WP_197543312.1">
    <property type="nucleotide sequence ID" value="NZ_CP063120.1"/>
</dbReference>
<reference evidence="1 2" key="1">
    <citation type="submission" date="2020-10" db="EMBL/GenBank/DDBJ databases">
        <title>Genomic diversity and antimicrobial resistance of Haemophilus colonising the airways of young children with cystic fibrosis.</title>
        <authorList>
            <person name="Watts S.C."/>
            <person name="Judd L.M."/>
            <person name="Carzino R."/>
            <person name="Ranganathan S."/>
            <person name="Holt K.E."/>
        </authorList>
    </citation>
    <scope>NUCLEOTIDE SEQUENCE [LARGE SCALE GENOMIC DNA]</scope>
    <source>
        <strain evidence="1 2">M1C137_2</strain>
    </source>
</reference>
<name>A0A7M1NV87_HAEPA</name>
<evidence type="ECO:0000313" key="1">
    <source>
        <dbReference type="EMBL" id="QOR16883.1"/>
    </source>
</evidence>
<sequence length="380" mass="42255">MATLTEEGIRIERLDNIVSTLEDGLRQIYGQNIDLSPNTPDGQVVGLLAQIRMDFEELAENVYRQLDPDVATGAWLEQRVAYAGLMRRGANYSYLRSVALTGEPNTRLYSGIVVSDTHKVRWVLVSDVTLDSNGSARADFRSEQLGAFNLAKNTNLTIETITLGLISATTQEDAEIGIEEETDTQLRERFLFSRTKNAQNSAEAINAKIAALPDVKHVRVLENNTGQRDSFGVEPHSINVIVNGGDSADIADVIYQNKGAGVGLQGDTQVTLQRDNEQRVIRFDRAAMVDIQISMRCVRYEDFTQINKSEITEQLAKQVFNIGQAVSLSRLYSPINQVGGFWVKELKIARKGQQLKAENVVMQPREIARILPSDVTIEVE</sequence>
<evidence type="ECO:0000313" key="2">
    <source>
        <dbReference type="Proteomes" id="UP000595009"/>
    </source>
</evidence>
<proteinExistence type="predicted"/>
<dbReference type="Proteomes" id="UP000595009">
    <property type="component" value="Chromosome"/>
</dbReference>
<dbReference type="PANTHER" id="PTHR37829">
    <property type="entry name" value="PHAGE-LIKE ELEMENT PBSX PROTEIN XKDT"/>
    <property type="match status" value="1"/>
</dbReference>
<dbReference type="PANTHER" id="PTHR37829:SF3">
    <property type="entry name" value="PROTEIN JAYE-RELATED"/>
    <property type="match status" value="1"/>
</dbReference>
<protein>
    <submittedName>
        <fullName evidence="1">Baseplate J/gp47 family protein</fullName>
    </submittedName>
</protein>
<gene>
    <name evidence="1" type="ORF">INP94_08400</name>
</gene>
<dbReference type="EMBL" id="CP063120">
    <property type="protein sequence ID" value="QOR16883.1"/>
    <property type="molecule type" value="Genomic_DNA"/>
</dbReference>
<accession>A0A7M1NV87</accession>